<dbReference type="Pfam" id="PF24756">
    <property type="entry name" value="THD_CWZF3-5-7"/>
    <property type="match status" value="1"/>
</dbReference>
<organism evidence="7 8">
    <name type="scientific">Miscanthus lutarioriparius</name>
    <dbReference type="NCBI Taxonomy" id="422564"/>
    <lineage>
        <taxon>Eukaryota</taxon>
        <taxon>Viridiplantae</taxon>
        <taxon>Streptophyta</taxon>
        <taxon>Embryophyta</taxon>
        <taxon>Tracheophyta</taxon>
        <taxon>Spermatophyta</taxon>
        <taxon>Magnoliopsida</taxon>
        <taxon>Liliopsida</taxon>
        <taxon>Poales</taxon>
        <taxon>Poaceae</taxon>
        <taxon>PACMAD clade</taxon>
        <taxon>Panicoideae</taxon>
        <taxon>Andropogonodae</taxon>
        <taxon>Andropogoneae</taxon>
        <taxon>Saccharinae</taxon>
        <taxon>Miscanthus</taxon>
    </lineage>
</organism>
<accession>A0A811MB23</accession>
<dbReference type="AlphaFoldDB" id="A0A811MB23"/>
<sequence length="1091" mass="119444">MQSLRGAWRESAGSRSGRVAGETEELEEGEACSDTDGEAFVDPDVALSYIDEKLQHVLGHFQKEFEGEVSVENLGSKFGGYGSFLPTYQRSPLVPQSESPHIAANISTSGSPYQTSAERMDQNPSTVAVEPISRNNGSGAPSASDLLKNKKYPSTNDEESVAGSDSLDSSFSGSDSKSLKFQTKVCLNNDLPRENAVIYSGLGLDISSPSSMEESPDGLVPYESPRTILQVMTCFPVPGGFLLSPLQGNLLQLRNKVAPVLKDWETHLDMENVSKASEGRSQSFHPPGPIRGNVAKQMKPCSKKKVSMDTKTRTYKGDASAIMNKEVNIQVPASQNKKMMNTNNENGFEVRSARKEIPASVKHGQLYMQPTSSAATMNADPVPAPVVIKDHWVRCDTCQKLRLLPYGTNLSMLPKKWKCTMLHWLPGMNRCDISEDETTEALNALFAIPATATTFSSGSPHTAGTGTATSSAYNISGQFERSRKRKNAPSNGKDLAESSYHTPSLTPSMSNQQDPIRDERTTDDTRYSSERDSVSKHGPRPVSKSADLISEKLKPKHKNHSSYSDEGGIMERIKAHPKVKTKIGIDQDEQKTYKKSKIEDWHQIDRGQDHKCDSDGVEVPDEPKVLLAKAKTMKGSHETSDMSLRKENIASGYDSLENVNNINALDVPFDSEKKEHPSGDKKDFNMEGRSPLPDQHSFDRMATALNTESGPVQHESTNIEVRQGSGTAQRLGMSFKKEKLHLRIDNQDIQNPVNQVVNFPLKEGKQKVCPTSVKSDSLKMKAKLVRFNVETGVQHGTVKQATSSTLDTSPTRKDGSMITFALKEARDLKHKANDLKNKGQELESTGLYFEAALKFLHVAFLLETPSFDISRPGDGARSMKMYSETAKLCNFCAYEYERCKKMAAAALAYKCVEVAYLKAAYYKHRSASKDRQELQAAVQIARGESPSSSAPDIDNLNSHGLSKASLKGGNSPHVPGNHLPLAVHNQAHLLRLLAYTNDVNLAFHATRKAEFVIASAAGSQERGGADDGLASHPLLVTGIQFLIGGSTGNMSYGGSTGQRRLLAISWYYRISVSPHVVSVCRLELKQVPVPA</sequence>
<name>A0A811MB23_9POAL</name>
<evidence type="ECO:0000256" key="2">
    <source>
        <dbReference type="ARBA" id="ARBA00022771"/>
    </source>
</evidence>
<feature type="domain" description="CW-type" evidence="6">
    <location>
        <begin position="386"/>
        <end position="439"/>
    </location>
</feature>
<dbReference type="PROSITE" id="PS51050">
    <property type="entry name" value="ZF_CW"/>
    <property type="match status" value="1"/>
</dbReference>
<keyword evidence="8" id="KW-1185">Reference proteome</keyword>
<dbReference type="InterPro" id="IPR011124">
    <property type="entry name" value="Znf_CW"/>
</dbReference>
<feature type="compositionally biased region" description="Polar residues" evidence="5">
    <location>
        <begin position="499"/>
        <end position="514"/>
    </location>
</feature>
<dbReference type="InterPro" id="IPR055300">
    <property type="entry name" value="CWZF3/5/7"/>
</dbReference>
<dbReference type="Gene3D" id="3.30.40.100">
    <property type="match status" value="1"/>
</dbReference>
<dbReference type="InterPro" id="IPR056406">
    <property type="entry name" value="THD_CWZF3/5/7"/>
</dbReference>
<dbReference type="GO" id="GO:0008270">
    <property type="term" value="F:zinc ion binding"/>
    <property type="evidence" value="ECO:0007669"/>
    <property type="project" value="UniProtKB-KW"/>
</dbReference>
<feature type="compositionally biased region" description="Basic and acidic residues" evidence="5">
    <location>
        <begin position="670"/>
        <end position="686"/>
    </location>
</feature>
<reference evidence="7" key="1">
    <citation type="submission" date="2020-10" db="EMBL/GenBank/DDBJ databases">
        <authorList>
            <person name="Han B."/>
            <person name="Lu T."/>
            <person name="Zhao Q."/>
            <person name="Huang X."/>
            <person name="Zhao Y."/>
        </authorList>
    </citation>
    <scope>NUCLEOTIDE SEQUENCE</scope>
</reference>
<feature type="region of interest" description="Disordered" evidence="5">
    <location>
        <begin position="453"/>
        <end position="565"/>
    </location>
</feature>
<feature type="compositionally biased region" description="Low complexity" evidence="5">
    <location>
        <begin position="456"/>
        <end position="472"/>
    </location>
</feature>
<gene>
    <name evidence="7" type="ORF">NCGR_LOCUS1766</name>
</gene>
<feature type="region of interest" description="Disordered" evidence="5">
    <location>
        <begin position="1"/>
        <end position="38"/>
    </location>
</feature>
<evidence type="ECO:0000259" key="6">
    <source>
        <dbReference type="PROSITE" id="PS51050"/>
    </source>
</evidence>
<feature type="compositionally biased region" description="Polar residues" evidence="5">
    <location>
        <begin position="93"/>
        <end position="126"/>
    </location>
</feature>
<feature type="compositionally biased region" description="Acidic residues" evidence="5">
    <location>
        <begin position="22"/>
        <end position="38"/>
    </location>
</feature>
<keyword evidence="2" id="KW-0863">Zinc-finger</keyword>
<dbReference type="Pfam" id="PF07496">
    <property type="entry name" value="zf-CW"/>
    <property type="match status" value="1"/>
</dbReference>
<keyword evidence="3" id="KW-0862">Zinc</keyword>
<evidence type="ECO:0000256" key="4">
    <source>
        <dbReference type="SAM" id="Coils"/>
    </source>
</evidence>
<evidence type="ECO:0000256" key="5">
    <source>
        <dbReference type="SAM" id="MobiDB-lite"/>
    </source>
</evidence>
<keyword evidence="4" id="KW-0175">Coiled coil</keyword>
<proteinExistence type="predicted"/>
<evidence type="ECO:0000256" key="3">
    <source>
        <dbReference type="ARBA" id="ARBA00022833"/>
    </source>
</evidence>
<dbReference type="Proteomes" id="UP000604825">
    <property type="component" value="Unassembled WGS sequence"/>
</dbReference>
<keyword evidence="1" id="KW-0479">Metal-binding</keyword>
<feature type="compositionally biased region" description="Low complexity" evidence="5">
    <location>
        <begin position="163"/>
        <end position="176"/>
    </location>
</feature>
<feature type="region of interest" description="Disordered" evidence="5">
    <location>
        <begin position="275"/>
        <end position="313"/>
    </location>
</feature>
<comment type="caution">
    <text evidence="7">The sequence shown here is derived from an EMBL/GenBank/DDBJ whole genome shotgun (WGS) entry which is preliminary data.</text>
</comment>
<dbReference type="PANTHER" id="PTHR46524:SF7">
    <property type="entry name" value="CW-TYPE ZINC FINGER"/>
    <property type="match status" value="1"/>
</dbReference>
<protein>
    <recommendedName>
        <fullName evidence="6">CW-type domain-containing protein</fullName>
    </recommendedName>
</protein>
<feature type="region of interest" description="Disordered" evidence="5">
    <location>
        <begin position="93"/>
        <end position="176"/>
    </location>
</feature>
<evidence type="ECO:0000313" key="7">
    <source>
        <dbReference type="EMBL" id="CAD6203622.1"/>
    </source>
</evidence>
<dbReference type="EMBL" id="CAJGYO010000001">
    <property type="protein sequence ID" value="CAD6203622.1"/>
    <property type="molecule type" value="Genomic_DNA"/>
</dbReference>
<feature type="coiled-coil region" evidence="4">
    <location>
        <begin position="818"/>
        <end position="845"/>
    </location>
</feature>
<dbReference type="PANTHER" id="PTHR46524">
    <property type="entry name" value="CW-TYPE ZINC FINGER"/>
    <property type="match status" value="1"/>
</dbReference>
<feature type="region of interest" description="Disordered" evidence="5">
    <location>
        <begin position="667"/>
        <end position="696"/>
    </location>
</feature>
<evidence type="ECO:0000256" key="1">
    <source>
        <dbReference type="ARBA" id="ARBA00022723"/>
    </source>
</evidence>
<dbReference type="OrthoDB" id="757982at2759"/>
<evidence type="ECO:0000313" key="8">
    <source>
        <dbReference type="Proteomes" id="UP000604825"/>
    </source>
</evidence>
<feature type="compositionally biased region" description="Basic and acidic residues" evidence="5">
    <location>
        <begin position="515"/>
        <end position="535"/>
    </location>
</feature>